<evidence type="ECO:0000313" key="3">
    <source>
        <dbReference type="Proteomes" id="UP000188354"/>
    </source>
</evidence>
<dbReference type="OrthoDB" id="69150at2759"/>
<evidence type="ECO:0000313" key="2">
    <source>
        <dbReference type="EMBL" id="OIW04783.1"/>
    </source>
</evidence>
<gene>
    <name evidence="2" type="ORF">TanjilG_06372</name>
</gene>
<dbReference type="OMA" id="KMHERSS"/>
<evidence type="ECO:0008006" key="4">
    <source>
        <dbReference type="Google" id="ProtNLM"/>
    </source>
</evidence>
<keyword evidence="3" id="KW-1185">Reference proteome</keyword>
<dbReference type="EMBL" id="CM007369">
    <property type="protein sequence ID" value="OIW04783.1"/>
    <property type="molecule type" value="Genomic_DNA"/>
</dbReference>
<sequence length="429" mass="47245">MAATASSDVSDGPVLNLINKRLRALRKKLNRITNTEESLSQGKQINKEQEEVLRSKPSLLALIDELEKLRQPLQTALNEELNLALTRNSNNPQTGTLETGSIEPESENKPNDDAVVVEDILNLLYFGSLFDVKSQSDFASTMLTRTHERGCCLTYDYVTDDATDLLREKDLDLIAAMRGLLISRPVDSSLSHKNALQQCVEHAKLWLSRAEQPIEPNADVTYAGLRERLSKIMSSEYFTITPEMKATVEFAAAAASGNYYPVEVEGSVSPSQEKDEGTANFQGDGSGDDQFDLEGKHQKDDVEAENAVEVVSVEHEQTAPLMDVEHNQQDVETIEQRHYPRRGYQNQRGGRGGGGGRRGYSNGRGGRGGGRGYQNGRNQYYDQQPGNYYPRNYNNSRGRGGGRGGAYSYNNHGPGGQVNHVAGDVGVQS</sequence>
<name>A0A1J7GW41_LUPAN</name>
<reference evidence="2 3" key="1">
    <citation type="journal article" date="2017" name="Plant Biotechnol. J.">
        <title>A comprehensive draft genome sequence for lupin (Lupinus angustifolius), an emerging health food: insights into plant-microbe interactions and legume evolution.</title>
        <authorList>
            <person name="Hane J.K."/>
            <person name="Ming Y."/>
            <person name="Kamphuis L.G."/>
            <person name="Nelson M.N."/>
            <person name="Garg G."/>
            <person name="Atkins C.A."/>
            <person name="Bayer P.E."/>
            <person name="Bravo A."/>
            <person name="Bringans S."/>
            <person name="Cannon S."/>
            <person name="Edwards D."/>
            <person name="Foley R."/>
            <person name="Gao L.L."/>
            <person name="Harrison M.J."/>
            <person name="Huang W."/>
            <person name="Hurgobin B."/>
            <person name="Li S."/>
            <person name="Liu C.W."/>
            <person name="McGrath A."/>
            <person name="Morahan G."/>
            <person name="Murray J."/>
            <person name="Weller J."/>
            <person name="Jian J."/>
            <person name="Singh K.B."/>
        </authorList>
    </citation>
    <scope>NUCLEOTIDE SEQUENCE [LARGE SCALE GENOMIC DNA]</scope>
    <source>
        <strain evidence="3">cv. Tanjil</strain>
        <tissue evidence="2">Whole plant</tissue>
    </source>
</reference>
<feature type="compositionally biased region" description="Polar residues" evidence="1">
    <location>
        <begin position="85"/>
        <end position="99"/>
    </location>
</feature>
<feature type="region of interest" description="Disordered" evidence="1">
    <location>
        <begin position="264"/>
        <end position="304"/>
    </location>
</feature>
<accession>A0A1J7GW41</accession>
<dbReference type="Gramene" id="OIW04783">
    <property type="protein sequence ID" value="OIW04783"/>
    <property type="gene ID" value="TanjilG_06372"/>
</dbReference>
<dbReference type="AlphaFoldDB" id="A0A1J7GW41"/>
<dbReference type="STRING" id="3871.A0A1J7GW41"/>
<feature type="compositionally biased region" description="Low complexity" evidence="1">
    <location>
        <begin position="374"/>
        <end position="397"/>
    </location>
</feature>
<protein>
    <recommendedName>
        <fullName evidence="4">Glycine-rich protein</fullName>
    </recommendedName>
</protein>
<dbReference type="KEGG" id="lang:109356815"/>
<proteinExistence type="predicted"/>
<feature type="compositionally biased region" description="Gly residues" evidence="1">
    <location>
        <begin position="349"/>
        <end position="373"/>
    </location>
</feature>
<evidence type="ECO:0000256" key="1">
    <source>
        <dbReference type="SAM" id="MobiDB-lite"/>
    </source>
</evidence>
<organism evidence="2 3">
    <name type="scientific">Lupinus angustifolius</name>
    <name type="common">Narrow-leaved blue lupine</name>
    <dbReference type="NCBI Taxonomy" id="3871"/>
    <lineage>
        <taxon>Eukaryota</taxon>
        <taxon>Viridiplantae</taxon>
        <taxon>Streptophyta</taxon>
        <taxon>Embryophyta</taxon>
        <taxon>Tracheophyta</taxon>
        <taxon>Spermatophyta</taxon>
        <taxon>Magnoliopsida</taxon>
        <taxon>eudicotyledons</taxon>
        <taxon>Gunneridae</taxon>
        <taxon>Pentapetalae</taxon>
        <taxon>rosids</taxon>
        <taxon>fabids</taxon>
        <taxon>Fabales</taxon>
        <taxon>Fabaceae</taxon>
        <taxon>Papilionoideae</taxon>
        <taxon>50 kb inversion clade</taxon>
        <taxon>genistoids sensu lato</taxon>
        <taxon>core genistoids</taxon>
        <taxon>Genisteae</taxon>
        <taxon>Lupinus</taxon>
    </lineage>
</organism>
<feature type="region of interest" description="Disordered" evidence="1">
    <location>
        <begin position="335"/>
        <end position="429"/>
    </location>
</feature>
<feature type="region of interest" description="Disordered" evidence="1">
    <location>
        <begin position="84"/>
        <end position="111"/>
    </location>
</feature>
<dbReference type="PANTHER" id="PTHR37736">
    <property type="entry name" value="GLYCINE-RICH PROTEIN"/>
    <property type="match status" value="1"/>
</dbReference>
<dbReference type="PANTHER" id="PTHR37736:SF1">
    <property type="entry name" value="GLYCINE-RICH PROTEIN"/>
    <property type="match status" value="1"/>
</dbReference>
<dbReference type="Proteomes" id="UP000188354">
    <property type="component" value="Chromosome LG09"/>
</dbReference>